<dbReference type="InterPro" id="IPR029044">
    <property type="entry name" value="Nucleotide-diphossugar_trans"/>
</dbReference>
<proteinExistence type="predicted"/>
<dbReference type="RefSeq" id="WP_311493468.1">
    <property type="nucleotide sequence ID" value="NZ_JAVRHO010000002.1"/>
</dbReference>
<dbReference type="PANTHER" id="PTHR32385:SF15">
    <property type="entry name" value="INOSITOL PHOSPHOCERAMIDE MANNOSYLTRANSFERASE 1"/>
    <property type="match status" value="1"/>
</dbReference>
<accession>A0ABU3CG33</accession>
<evidence type="ECO:0000259" key="2">
    <source>
        <dbReference type="Pfam" id="PF04572"/>
    </source>
</evidence>
<dbReference type="SUPFAM" id="SSF53448">
    <property type="entry name" value="Nucleotide-diphospho-sugar transferases"/>
    <property type="match status" value="1"/>
</dbReference>
<keyword evidence="1" id="KW-0808">Transferase</keyword>
<evidence type="ECO:0000313" key="4">
    <source>
        <dbReference type="Proteomes" id="UP001245285"/>
    </source>
</evidence>
<feature type="domain" description="Alpha 1,4-glycosyltransferase" evidence="2">
    <location>
        <begin position="118"/>
        <end position="215"/>
    </location>
</feature>
<reference evidence="3 4" key="1">
    <citation type="submission" date="2023-09" db="EMBL/GenBank/DDBJ databases">
        <authorList>
            <person name="Rey-Velasco X."/>
        </authorList>
    </citation>
    <scope>NUCLEOTIDE SEQUENCE [LARGE SCALE GENOMIC DNA]</scope>
    <source>
        <strain evidence="3 4">F260</strain>
    </source>
</reference>
<dbReference type="Proteomes" id="UP001245285">
    <property type="component" value="Unassembled WGS sequence"/>
</dbReference>
<dbReference type="Pfam" id="PF04572">
    <property type="entry name" value="Gb3_synth"/>
    <property type="match status" value="1"/>
</dbReference>
<evidence type="ECO:0000313" key="3">
    <source>
        <dbReference type="EMBL" id="MDT0645318.1"/>
    </source>
</evidence>
<evidence type="ECO:0000256" key="1">
    <source>
        <dbReference type="ARBA" id="ARBA00022679"/>
    </source>
</evidence>
<sequence length="269" mass="32189">MSIPKVIHYCWFGNKLKPQLVDDCITSWKEILTDYNIIEWNEKNTDLKHPFIKKAYRQKKWAFVSDFVRLKVLYEYGGIYLDTDMLILKALDDFLEDKCFFGAEDEEYISAGIIGSIKYHQFIYDCLQEYEKIKINNETSWLGISVPKIITQVFKNNFNFDGFFKEKKELYGIVVYPSSYFYSLNLKNRGDIKNYRNYLTDDSYAVHLWNSSWIEPNEYQYIRNKQYYKGLKKVMSNIISNRSISFFYLRKILSSLKESLLTKQKKKLP</sequence>
<dbReference type="Gene3D" id="3.90.550.20">
    <property type="match status" value="1"/>
</dbReference>
<dbReference type="InterPro" id="IPR007652">
    <property type="entry name" value="A1-4-GlycosylTfrase_dom"/>
</dbReference>
<dbReference type="PANTHER" id="PTHR32385">
    <property type="entry name" value="MANNOSYL PHOSPHORYLINOSITOL CERAMIDE SYNTHASE"/>
    <property type="match status" value="1"/>
</dbReference>
<dbReference type="InterPro" id="IPR051706">
    <property type="entry name" value="Glycosyltransferase_domain"/>
</dbReference>
<organism evidence="3 4">
    <name type="scientific">Autumnicola lenta</name>
    <dbReference type="NCBI Taxonomy" id="3075593"/>
    <lineage>
        <taxon>Bacteria</taxon>
        <taxon>Pseudomonadati</taxon>
        <taxon>Bacteroidota</taxon>
        <taxon>Flavobacteriia</taxon>
        <taxon>Flavobacteriales</taxon>
        <taxon>Flavobacteriaceae</taxon>
        <taxon>Autumnicola</taxon>
    </lineage>
</organism>
<keyword evidence="4" id="KW-1185">Reference proteome</keyword>
<dbReference type="InterPro" id="IPR007577">
    <property type="entry name" value="GlycoTrfase_DXD_sugar-bd_CS"/>
</dbReference>
<name>A0ABU3CG33_9FLAO</name>
<protein>
    <submittedName>
        <fullName evidence="3">Glycosyltransferase</fullName>
    </submittedName>
</protein>
<comment type="caution">
    <text evidence="3">The sequence shown here is derived from an EMBL/GenBank/DDBJ whole genome shotgun (WGS) entry which is preliminary data.</text>
</comment>
<gene>
    <name evidence="3" type="ORF">RM545_01335</name>
</gene>
<dbReference type="EMBL" id="JAVRHO010000002">
    <property type="protein sequence ID" value="MDT0645318.1"/>
    <property type="molecule type" value="Genomic_DNA"/>
</dbReference>
<dbReference type="Pfam" id="PF04488">
    <property type="entry name" value="Gly_transf_sug"/>
    <property type="match status" value="1"/>
</dbReference>